<dbReference type="OrthoDB" id="1099791at2"/>
<dbReference type="RefSeq" id="WP_149736124.1">
    <property type="nucleotide sequence ID" value="NZ_FQZD01000045.1"/>
</dbReference>
<gene>
    <name evidence="1" type="ORF">SAMN02745170_03549</name>
</gene>
<evidence type="ECO:0008006" key="3">
    <source>
        <dbReference type="Google" id="ProtNLM"/>
    </source>
</evidence>
<dbReference type="Gene3D" id="1.10.3210.10">
    <property type="entry name" value="Hypothetical protein af1432"/>
    <property type="match status" value="1"/>
</dbReference>
<dbReference type="Proteomes" id="UP000322917">
    <property type="component" value="Unassembled WGS sequence"/>
</dbReference>
<proteinExistence type="predicted"/>
<sequence length="191" mass="22293">MSRENAILTYTNTLFYPLDPRAEEIHIEDIAHALSQMCRANGHFKKFHSVAQHCINCTLEARARHLSERVQLACLLHDASEAYISDITRPVKCYLKEYRKIEHKLQQAIYAKFCLGDMNEAELREVEAVDNALLYYEFERLHHQGIHKQPPRVFSSPDTSERNMTAVERQFLQLTEQLLEHIASKNRSLEL</sequence>
<evidence type="ECO:0000313" key="1">
    <source>
        <dbReference type="EMBL" id="SHJ87200.1"/>
    </source>
</evidence>
<dbReference type="SUPFAM" id="SSF109604">
    <property type="entry name" value="HD-domain/PDEase-like"/>
    <property type="match status" value="1"/>
</dbReference>
<keyword evidence="2" id="KW-1185">Reference proteome</keyword>
<organism evidence="1 2">
    <name type="scientific">Propionispora hippei DSM 15287</name>
    <dbReference type="NCBI Taxonomy" id="1123003"/>
    <lineage>
        <taxon>Bacteria</taxon>
        <taxon>Bacillati</taxon>
        <taxon>Bacillota</taxon>
        <taxon>Negativicutes</taxon>
        <taxon>Selenomonadales</taxon>
        <taxon>Sporomusaceae</taxon>
        <taxon>Propionispora</taxon>
    </lineage>
</organism>
<evidence type="ECO:0000313" key="2">
    <source>
        <dbReference type="Proteomes" id="UP000322917"/>
    </source>
</evidence>
<reference evidence="1 2" key="1">
    <citation type="submission" date="2016-11" db="EMBL/GenBank/DDBJ databases">
        <authorList>
            <person name="Varghese N."/>
            <person name="Submissions S."/>
        </authorList>
    </citation>
    <scope>NUCLEOTIDE SEQUENCE [LARGE SCALE GENOMIC DNA]</scope>
    <source>
        <strain evidence="1 2">DSM 15287</strain>
    </source>
</reference>
<protein>
    <recommendedName>
        <fullName evidence="3">HD domain-containing protein</fullName>
    </recommendedName>
</protein>
<name>A0A1M6MUX4_9FIRM</name>
<accession>A0A1M6MUX4</accession>
<dbReference type="AlphaFoldDB" id="A0A1M6MUX4"/>
<dbReference type="EMBL" id="FQZD01000045">
    <property type="protein sequence ID" value="SHJ87200.1"/>
    <property type="molecule type" value="Genomic_DNA"/>
</dbReference>